<evidence type="ECO:0000313" key="2">
    <source>
        <dbReference type="EMBL" id="CAG2056119.1"/>
    </source>
</evidence>
<evidence type="ECO:0000256" key="1">
    <source>
        <dbReference type="SAM" id="MobiDB-lite"/>
    </source>
</evidence>
<dbReference type="EMBL" id="CAJPIN010003401">
    <property type="protein sequence ID" value="CAG2056119.1"/>
    <property type="molecule type" value="Genomic_DNA"/>
</dbReference>
<feature type="region of interest" description="Disordered" evidence="1">
    <location>
        <begin position="304"/>
        <end position="325"/>
    </location>
</feature>
<organism evidence="2 3">
    <name type="scientific">Timema podura</name>
    <name type="common">Walking stick</name>
    <dbReference type="NCBI Taxonomy" id="61482"/>
    <lineage>
        <taxon>Eukaryota</taxon>
        <taxon>Metazoa</taxon>
        <taxon>Ecdysozoa</taxon>
        <taxon>Arthropoda</taxon>
        <taxon>Hexapoda</taxon>
        <taxon>Insecta</taxon>
        <taxon>Pterygota</taxon>
        <taxon>Neoptera</taxon>
        <taxon>Polyneoptera</taxon>
        <taxon>Phasmatodea</taxon>
        <taxon>Timematodea</taxon>
        <taxon>Timematoidea</taxon>
        <taxon>Timematidae</taxon>
        <taxon>Timema</taxon>
    </lineage>
</organism>
<name>A0ABN7NNZ2_TIMPD</name>
<accession>A0ABN7NNZ2</accession>
<gene>
    <name evidence="2" type="ORF">TPAB3V08_LOCUS3115</name>
</gene>
<keyword evidence="3" id="KW-1185">Reference proteome</keyword>
<evidence type="ECO:0008006" key="4">
    <source>
        <dbReference type="Google" id="ProtNLM"/>
    </source>
</evidence>
<sequence>MKIIVIFRLLNNTIVSEAIIPEQVQKQIITVINNDYQSNTQQYIEDHIFKNAEFVYVDIDVTNYFRYYLDEVTVIDIKNYASDYLKDRQSLLLEKNIQVMSLDDIHTKIDTVVQTFNEEQAVTIKEANAAISFSSVSADLAYVKNNFGNRPEAITSLEARDLPLMKAVKIMRGIEENMNKASGSFGTAIVDKFNRVFQRNPGLKVMASIADTLEAQTTSLPKTCGHRQLHMCDQYSFHAVGLVQLCTAIWAPLTERWQYWASRQLSSIVLAFQCPVGRAIVAVPRSKRPIFRIRNAAPQMIQHKISKKESGPITPGGPEVQDRVS</sequence>
<proteinExistence type="predicted"/>
<protein>
    <recommendedName>
        <fullName evidence="4">Band 7 domain-containing protein</fullName>
    </recommendedName>
</protein>
<reference evidence="2" key="1">
    <citation type="submission" date="2021-03" db="EMBL/GenBank/DDBJ databases">
        <authorList>
            <person name="Tran Van P."/>
        </authorList>
    </citation>
    <scope>NUCLEOTIDE SEQUENCE</scope>
</reference>
<dbReference type="Proteomes" id="UP001153148">
    <property type="component" value="Unassembled WGS sequence"/>
</dbReference>
<comment type="caution">
    <text evidence="2">The sequence shown here is derived from an EMBL/GenBank/DDBJ whole genome shotgun (WGS) entry which is preliminary data.</text>
</comment>
<evidence type="ECO:0000313" key="3">
    <source>
        <dbReference type="Proteomes" id="UP001153148"/>
    </source>
</evidence>